<protein>
    <submittedName>
        <fullName evidence="2">Thioredoxin family protein</fullName>
    </submittedName>
</protein>
<sequence>MKIVTLGNCCKKSQKNHENAVIAAKNCGITEPVESIGDMSEIMKYGVMATPGLVMDGKVVAAGRMLSVEQIEKLIKDRQ</sequence>
<organism evidence="2 3">
    <name type="scientific">Candidatus Borkfalkia ceftriaxoniphila</name>
    <dbReference type="NCBI Taxonomy" id="2508949"/>
    <lineage>
        <taxon>Bacteria</taxon>
        <taxon>Bacillati</taxon>
        <taxon>Bacillota</taxon>
        <taxon>Clostridia</taxon>
        <taxon>Christensenellales</taxon>
        <taxon>Christensenellaceae</taxon>
        <taxon>Candidatus Borkfalkia</taxon>
    </lineage>
</organism>
<dbReference type="SUPFAM" id="SSF52833">
    <property type="entry name" value="Thioredoxin-like"/>
    <property type="match status" value="1"/>
</dbReference>
<dbReference type="Pfam" id="PF13192">
    <property type="entry name" value="Thioredoxin_3"/>
    <property type="match status" value="1"/>
</dbReference>
<name>A0A4Q2KB40_9FIRM</name>
<dbReference type="AlphaFoldDB" id="A0A4Q2KB40"/>
<comment type="caution">
    <text evidence="2">The sequence shown here is derived from an EMBL/GenBank/DDBJ whole genome shotgun (WGS) entry which is preliminary data.</text>
</comment>
<reference evidence="2 3" key="1">
    <citation type="journal article" date="2019" name="Gut">
        <title>Antibiotics-induced monodominance of a novel gut bacterial order.</title>
        <authorList>
            <person name="Hildebrand F."/>
            <person name="Moitinho-Silva L."/>
            <person name="Blasche S."/>
            <person name="Jahn M.T."/>
            <person name="Gossmann T.I."/>
            <person name="Heuerta-Cepas J."/>
            <person name="Hercog R."/>
            <person name="Luetge M."/>
            <person name="Bahram M."/>
            <person name="Pryszlak A."/>
            <person name="Alves R.J."/>
            <person name="Waszak S.M."/>
            <person name="Zhu A."/>
            <person name="Ye L."/>
            <person name="Costea P.I."/>
            <person name="Aalvink S."/>
            <person name="Belzer C."/>
            <person name="Forslund S.K."/>
            <person name="Sunagawa S."/>
            <person name="Hentschel U."/>
            <person name="Merten C."/>
            <person name="Patil K.R."/>
            <person name="Benes V."/>
            <person name="Bork P."/>
        </authorList>
    </citation>
    <scope>NUCLEOTIDE SEQUENCE [LARGE SCALE GENOMIC DNA]</scope>
    <source>
        <strain evidence="2 3">HDS1380</strain>
    </source>
</reference>
<dbReference type="PANTHER" id="PTHR36450">
    <property type="entry name" value="THIOREDOXIN"/>
    <property type="match status" value="1"/>
</dbReference>
<dbReference type="Gene3D" id="3.40.30.10">
    <property type="entry name" value="Glutaredoxin"/>
    <property type="match status" value="1"/>
</dbReference>
<dbReference type="EMBL" id="SDOZ01000002">
    <property type="protein sequence ID" value="RXZ61209.1"/>
    <property type="molecule type" value="Genomic_DNA"/>
</dbReference>
<dbReference type="InterPro" id="IPR005243">
    <property type="entry name" value="THIRX-like_proc"/>
</dbReference>
<gene>
    <name evidence="2" type="ORF">ESZ91_02155</name>
</gene>
<dbReference type="RefSeq" id="WP_129223668.1">
    <property type="nucleotide sequence ID" value="NZ_SDOZ01000002.1"/>
</dbReference>
<dbReference type="PANTHER" id="PTHR36450:SF1">
    <property type="entry name" value="THIOREDOXIN"/>
    <property type="match status" value="1"/>
</dbReference>
<dbReference type="Proteomes" id="UP000291269">
    <property type="component" value="Unassembled WGS sequence"/>
</dbReference>
<dbReference type="InterPro" id="IPR036249">
    <property type="entry name" value="Thioredoxin-like_sf"/>
</dbReference>
<evidence type="ECO:0000259" key="1">
    <source>
        <dbReference type="Pfam" id="PF13192"/>
    </source>
</evidence>
<keyword evidence="3" id="KW-1185">Reference proteome</keyword>
<evidence type="ECO:0000313" key="3">
    <source>
        <dbReference type="Proteomes" id="UP000291269"/>
    </source>
</evidence>
<evidence type="ECO:0000313" key="2">
    <source>
        <dbReference type="EMBL" id="RXZ61209.1"/>
    </source>
</evidence>
<proteinExistence type="predicted"/>
<feature type="domain" description="Thioredoxin-like fold" evidence="1">
    <location>
        <begin position="1"/>
        <end position="76"/>
    </location>
</feature>
<dbReference type="InterPro" id="IPR012336">
    <property type="entry name" value="Thioredoxin-like_fold"/>
</dbReference>
<dbReference type="NCBIfam" id="TIGR00412">
    <property type="entry name" value="redox_disulf_2"/>
    <property type="match status" value="1"/>
</dbReference>
<dbReference type="OrthoDB" id="9800630at2"/>
<accession>A0A4Q2KB40</accession>